<keyword evidence="3" id="KW-1185">Reference proteome</keyword>
<dbReference type="RefSeq" id="WP_194121890.1">
    <property type="nucleotide sequence ID" value="NZ_JACYGY010000001.1"/>
</dbReference>
<reference evidence="3" key="1">
    <citation type="submission" date="2023-07" db="EMBL/GenBank/DDBJ databases">
        <title>Dyadobacter sp. nov 'subterranea' isolated from contaminted grondwater.</title>
        <authorList>
            <person name="Szabo I."/>
            <person name="Al-Omari J."/>
            <person name="Szerdahelyi S.G."/>
            <person name="Rado J."/>
        </authorList>
    </citation>
    <scope>NUCLEOTIDE SEQUENCE [LARGE SCALE GENOMIC DNA]</scope>
    <source>
        <strain evidence="3">UP-52</strain>
    </source>
</reference>
<dbReference type="Proteomes" id="UP000634134">
    <property type="component" value="Unassembled WGS sequence"/>
</dbReference>
<evidence type="ECO:0000313" key="2">
    <source>
        <dbReference type="EMBL" id="MBE9463781.1"/>
    </source>
</evidence>
<organism evidence="2 3">
    <name type="scientific">Dyadobacter subterraneus</name>
    <dbReference type="NCBI Taxonomy" id="2773304"/>
    <lineage>
        <taxon>Bacteria</taxon>
        <taxon>Pseudomonadati</taxon>
        <taxon>Bacteroidota</taxon>
        <taxon>Cytophagia</taxon>
        <taxon>Cytophagales</taxon>
        <taxon>Spirosomataceae</taxon>
        <taxon>Dyadobacter</taxon>
    </lineage>
</organism>
<feature type="transmembrane region" description="Helical" evidence="1">
    <location>
        <begin position="76"/>
        <end position="96"/>
    </location>
</feature>
<keyword evidence="1" id="KW-0472">Membrane</keyword>
<proteinExistence type="predicted"/>
<evidence type="ECO:0008006" key="4">
    <source>
        <dbReference type="Google" id="ProtNLM"/>
    </source>
</evidence>
<dbReference type="EMBL" id="JACYGY010000001">
    <property type="protein sequence ID" value="MBE9463781.1"/>
    <property type="molecule type" value="Genomic_DNA"/>
</dbReference>
<gene>
    <name evidence="2" type="ORF">IEE83_18010</name>
</gene>
<keyword evidence="1" id="KW-1133">Transmembrane helix</keyword>
<comment type="caution">
    <text evidence="2">The sequence shown here is derived from an EMBL/GenBank/DDBJ whole genome shotgun (WGS) entry which is preliminary data.</text>
</comment>
<evidence type="ECO:0000313" key="3">
    <source>
        <dbReference type="Proteomes" id="UP000634134"/>
    </source>
</evidence>
<keyword evidence="1" id="KW-0812">Transmembrane</keyword>
<evidence type="ECO:0000256" key="1">
    <source>
        <dbReference type="SAM" id="Phobius"/>
    </source>
</evidence>
<protein>
    <recommendedName>
        <fullName evidence="4">Anti-sigma factor</fullName>
    </recommendedName>
</protein>
<name>A0ABR9WE60_9BACT</name>
<sequence>MEKDKLEKLLEKYWNAETTLAEEKLIKAYLSKQGAYQIHPEDKDWFAAIQDFRDIGHDKVHFTIEKKKRKFVMLGYPVWLIAAVTVLVWGLSWLGVDYNQKLNTQRETEALARRAAEESLMSMSNALHQAYQHLNEPSELPNNAVTEN</sequence>
<accession>A0ABR9WE60</accession>